<evidence type="ECO:0000313" key="2">
    <source>
        <dbReference type="EMBL" id="GFO49043.1"/>
    </source>
</evidence>
<name>A0AAV4DY78_9GAST</name>
<accession>A0AAV4DY78</accession>
<keyword evidence="3" id="KW-1185">Reference proteome</keyword>
<protein>
    <submittedName>
        <fullName evidence="2">Uncharacterized protein</fullName>
    </submittedName>
</protein>
<organism evidence="2 3">
    <name type="scientific">Plakobranchus ocellatus</name>
    <dbReference type="NCBI Taxonomy" id="259542"/>
    <lineage>
        <taxon>Eukaryota</taxon>
        <taxon>Metazoa</taxon>
        <taxon>Spiralia</taxon>
        <taxon>Lophotrochozoa</taxon>
        <taxon>Mollusca</taxon>
        <taxon>Gastropoda</taxon>
        <taxon>Heterobranchia</taxon>
        <taxon>Euthyneura</taxon>
        <taxon>Panpulmonata</taxon>
        <taxon>Sacoglossa</taxon>
        <taxon>Placobranchoidea</taxon>
        <taxon>Plakobranchidae</taxon>
        <taxon>Plakobranchus</taxon>
    </lineage>
</organism>
<feature type="region of interest" description="Disordered" evidence="1">
    <location>
        <begin position="47"/>
        <end position="149"/>
    </location>
</feature>
<evidence type="ECO:0000313" key="3">
    <source>
        <dbReference type="Proteomes" id="UP000735302"/>
    </source>
</evidence>
<dbReference type="Proteomes" id="UP000735302">
    <property type="component" value="Unassembled WGS sequence"/>
</dbReference>
<reference evidence="2 3" key="1">
    <citation type="journal article" date="2021" name="Elife">
        <title>Chloroplast acquisition without the gene transfer in kleptoplastic sea slugs, Plakobranchus ocellatus.</title>
        <authorList>
            <person name="Maeda T."/>
            <person name="Takahashi S."/>
            <person name="Yoshida T."/>
            <person name="Shimamura S."/>
            <person name="Takaki Y."/>
            <person name="Nagai Y."/>
            <person name="Toyoda A."/>
            <person name="Suzuki Y."/>
            <person name="Arimoto A."/>
            <person name="Ishii H."/>
            <person name="Satoh N."/>
            <person name="Nishiyama T."/>
            <person name="Hasebe M."/>
            <person name="Maruyama T."/>
            <person name="Minagawa J."/>
            <person name="Obokata J."/>
            <person name="Shigenobu S."/>
        </authorList>
    </citation>
    <scope>NUCLEOTIDE SEQUENCE [LARGE SCALE GENOMIC DNA]</scope>
</reference>
<sequence>MYLPQIPHPTCFLPLDDAPPLPSHRHVIYPADAHSWSLMGSLRRSLSLGKLSKKKARNSKGDSDRATSADVSSLVTHSIGGTEAEGGKSIAGGDDYTPIGSAQPSPALSRRVDPGSPALTRVQKDSSAFEGGNSMSLPRDQRLHDVQAV</sequence>
<gene>
    <name evidence="2" type="ORF">PoB_007554800</name>
</gene>
<proteinExistence type="predicted"/>
<comment type="caution">
    <text evidence="2">The sequence shown here is derived from an EMBL/GenBank/DDBJ whole genome shotgun (WGS) entry which is preliminary data.</text>
</comment>
<dbReference type="EMBL" id="BLXT01008455">
    <property type="protein sequence ID" value="GFO49043.1"/>
    <property type="molecule type" value="Genomic_DNA"/>
</dbReference>
<feature type="compositionally biased region" description="Basic and acidic residues" evidence="1">
    <location>
        <begin position="139"/>
        <end position="149"/>
    </location>
</feature>
<dbReference type="AlphaFoldDB" id="A0AAV4DY78"/>
<evidence type="ECO:0000256" key="1">
    <source>
        <dbReference type="SAM" id="MobiDB-lite"/>
    </source>
</evidence>